<feature type="compositionally biased region" description="Polar residues" evidence="5">
    <location>
        <begin position="221"/>
        <end position="238"/>
    </location>
</feature>
<accession>A0A1L8D836</accession>
<evidence type="ECO:0000313" key="7">
    <source>
        <dbReference type="EMBL" id="JAV02612.1"/>
    </source>
</evidence>
<organism evidence="7">
    <name type="scientific">Nyssomyia neivai</name>
    <dbReference type="NCBI Taxonomy" id="330878"/>
    <lineage>
        <taxon>Eukaryota</taxon>
        <taxon>Metazoa</taxon>
        <taxon>Ecdysozoa</taxon>
        <taxon>Arthropoda</taxon>
        <taxon>Hexapoda</taxon>
        <taxon>Insecta</taxon>
        <taxon>Pterygota</taxon>
        <taxon>Neoptera</taxon>
        <taxon>Endopterygota</taxon>
        <taxon>Diptera</taxon>
        <taxon>Nematocera</taxon>
        <taxon>Psychodoidea</taxon>
        <taxon>Psychodidae</taxon>
        <taxon>Nyssomyia</taxon>
    </lineage>
</organism>
<dbReference type="SMART" id="SM00249">
    <property type="entry name" value="PHD"/>
    <property type="match status" value="1"/>
</dbReference>
<feature type="domain" description="PHD-type" evidence="6">
    <location>
        <begin position="4"/>
        <end position="64"/>
    </location>
</feature>
<evidence type="ECO:0000256" key="5">
    <source>
        <dbReference type="SAM" id="MobiDB-lite"/>
    </source>
</evidence>
<feature type="region of interest" description="Disordered" evidence="5">
    <location>
        <begin position="406"/>
        <end position="452"/>
    </location>
</feature>
<keyword evidence="1" id="KW-0479">Metal-binding</keyword>
<evidence type="ECO:0000256" key="1">
    <source>
        <dbReference type="ARBA" id="ARBA00022723"/>
    </source>
</evidence>
<dbReference type="PROSITE" id="PS50016">
    <property type="entry name" value="ZF_PHD_2"/>
    <property type="match status" value="1"/>
</dbReference>
<dbReference type="AlphaFoldDB" id="A0A1L8D836"/>
<dbReference type="InterPro" id="IPR001965">
    <property type="entry name" value="Znf_PHD"/>
</dbReference>
<dbReference type="InterPro" id="IPR019786">
    <property type="entry name" value="Zinc_finger_PHD-type_CS"/>
</dbReference>
<evidence type="ECO:0000256" key="2">
    <source>
        <dbReference type="ARBA" id="ARBA00022771"/>
    </source>
</evidence>
<proteinExistence type="predicted"/>
<reference evidence="7" key="1">
    <citation type="submission" date="2016-12" db="EMBL/GenBank/DDBJ databases">
        <title>An insight into the sialome and mialome of the sand fly, Nyssomyia neivai.</title>
        <authorList>
            <person name="Sebastian V."/>
            <person name="Goulart T.M."/>
            <person name="Oliveira W."/>
            <person name="Calvo E."/>
            <person name="Oliveira L.F."/>
            <person name="Pinto M.C."/>
            <person name="Rosselino A.M."/>
            <person name="Ribeiro J.M."/>
        </authorList>
    </citation>
    <scope>NUCLEOTIDE SEQUENCE</scope>
</reference>
<evidence type="ECO:0000256" key="4">
    <source>
        <dbReference type="PROSITE-ProRule" id="PRU00146"/>
    </source>
</evidence>
<sequence>MPSRHSCAVCHAAVDRKSAPGFPCSGACDSRYHANCVVPPVPLADVDDIMIGRTQWFCPGCTAGSTADDGTVEGSSSVSIVELIARIERAEAHIEAQSQEILLLRTMLAESDVRSRVRALELRLDAQAFWSMTSARTSLGGAGAASLTRRAINAAATLRPPVTSSPIGRSVIRRSPEDLMGYEALSPVGNSDVRVNAPRKKVQINPIPTAELTLLDIDLNDPTNGDGNNTAAPGNNSQHSREPSWRDLPTWRPSDAGATSLTNTQCASGSGTDTRVPSAPLSGANSMPVGSDGVDGRASSDRRTQLTRCNSSAVVDFVADPEPRLKWAFATGFRPLTSPEVLLEFIDKTLGQKIDARCLKLTPPERTYASFRLGLPQEIYATVVSETFWPKGISVKDFQFPRSLRGRGNFRPRAHRPYMERQHLDQQDLEQKPAPMSDGTPSQSTAAVDPPV</sequence>
<keyword evidence="2 4" id="KW-0863">Zinc-finger</keyword>
<dbReference type="Gene3D" id="3.30.40.10">
    <property type="entry name" value="Zinc/RING finger domain, C3HC4 (zinc finger)"/>
    <property type="match status" value="1"/>
</dbReference>
<dbReference type="PROSITE" id="PS01359">
    <property type="entry name" value="ZF_PHD_1"/>
    <property type="match status" value="1"/>
</dbReference>
<dbReference type="InterPro" id="IPR019787">
    <property type="entry name" value="Znf_PHD-finger"/>
</dbReference>
<feature type="compositionally biased region" description="Basic residues" evidence="5">
    <location>
        <begin position="406"/>
        <end position="416"/>
    </location>
</feature>
<name>A0A1L8D836_9DIPT</name>
<keyword evidence="3" id="KW-0862">Zinc</keyword>
<dbReference type="InterPro" id="IPR013083">
    <property type="entry name" value="Znf_RING/FYVE/PHD"/>
</dbReference>
<feature type="region of interest" description="Disordered" evidence="5">
    <location>
        <begin position="218"/>
        <end position="305"/>
    </location>
</feature>
<dbReference type="GO" id="GO:0008270">
    <property type="term" value="F:zinc ion binding"/>
    <property type="evidence" value="ECO:0007669"/>
    <property type="project" value="UniProtKB-KW"/>
</dbReference>
<dbReference type="InterPro" id="IPR011011">
    <property type="entry name" value="Znf_FYVE_PHD"/>
</dbReference>
<evidence type="ECO:0000259" key="6">
    <source>
        <dbReference type="PROSITE" id="PS50016"/>
    </source>
</evidence>
<protein>
    <recommendedName>
        <fullName evidence="6">PHD-type domain-containing protein</fullName>
    </recommendedName>
</protein>
<evidence type="ECO:0000256" key="3">
    <source>
        <dbReference type="ARBA" id="ARBA00022833"/>
    </source>
</evidence>
<feature type="compositionally biased region" description="Basic and acidic residues" evidence="5">
    <location>
        <begin position="417"/>
        <end position="431"/>
    </location>
</feature>
<feature type="compositionally biased region" description="Basic and acidic residues" evidence="5">
    <location>
        <begin position="294"/>
        <end position="304"/>
    </location>
</feature>
<dbReference type="SUPFAM" id="SSF57903">
    <property type="entry name" value="FYVE/PHD zinc finger"/>
    <property type="match status" value="1"/>
</dbReference>
<dbReference type="EMBL" id="GFDF01011472">
    <property type="protein sequence ID" value="JAV02612.1"/>
    <property type="molecule type" value="Transcribed_RNA"/>
</dbReference>
<feature type="compositionally biased region" description="Polar residues" evidence="5">
    <location>
        <begin position="257"/>
        <end position="275"/>
    </location>
</feature>